<dbReference type="InterPro" id="IPR019251">
    <property type="entry name" value="DUF2231_TM"/>
</dbReference>
<evidence type="ECO:0000313" key="4">
    <source>
        <dbReference type="Proteomes" id="UP000019489"/>
    </source>
</evidence>
<dbReference type="PATRIC" id="fig|1386089.3.peg.1950"/>
<dbReference type="STRING" id="1386089.N865_08160"/>
<name>W9GAF6_9MICO</name>
<dbReference type="OrthoDB" id="4864772at2"/>
<reference evidence="3 4" key="1">
    <citation type="submission" date="2013-08" db="EMBL/GenBank/DDBJ databases">
        <title>Intrasporangium oryzae NRRL B-24470.</title>
        <authorList>
            <person name="Liu H."/>
            <person name="Wang G."/>
        </authorList>
    </citation>
    <scope>NUCLEOTIDE SEQUENCE [LARGE SCALE GENOMIC DNA]</scope>
    <source>
        <strain evidence="3 4">NRRL B-24470</strain>
    </source>
</reference>
<dbReference type="RefSeq" id="WP_034804816.1">
    <property type="nucleotide sequence ID" value="NZ_AWSA01000017.1"/>
</dbReference>
<dbReference type="AlphaFoldDB" id="W9GAF6"/>
<sequence>MFDLVLGLPVHALVVHAVVVLVPLAAGAAVAYVLRPRWRHLLRWPTGVGALVAGATAFVAAESGEKLLVRVAQTRASTTDFGLLQQHVDWGNRAKIACALFLMLALGAVWLVRPPDEEEPRSRPLEVLVSVVVVLASIAAVTTVVLAGHAGSKVVWSGLG</sequence>
<keyword evidence="1" id="KW-0472">Membrane</keyword>
<dbReference type="EMBL" id="AWSA01000017">
    <property type="protein sequence ID" value="EWT01823.1"/>
    <property type="molecule type" value="Genomic_DNA"/>
</dbReference>
<evidence type="ECO:0000259" key="2">
    <source>
        <dbReference type="Pfam" id="PF09990"/>
    </source>
</evidence>
<keyword evidence="1" id="KW-0812">Transmembrane</keyword>
<dbReference type="Pfam" id="PF09990">
    <property type="entry name" value="DUF2231"/>
    <property type="match status" value="1"/>
</dbReference>
<dbReference type="eggNOG" id="ENOG5032TXC">
    <property type="taxonomic scope" value="Bacteria"/>
</dbReference>
<feature type="transmembrane region" description="Helical" evidence="1">
    <location>
        <begin position="125"/>
        <end position="150"/>
    </location>
</feature>
<gene>
    <name evidence="3" type="ORF">N865_08160</name>
</gene>
<feature type="transmembrane region" description="Helical" evidence="1">
    <location>
        <begin position="41"/>
        <end position="61"/>
    </location>
</feature>
<feature type="domain" description="DUF2231" evidence="2">
    <location>
        <begin position="7"/>
        <end position="157"/>
    </location>
</feature>
<evidence type="ECO:0000313" key="3">
    <source>
        <dbReference type="EMBL" id="EWT01823.1"/>
    </source>
</evidence>
<keyword evidence="4" id="KW-1185">Reference proteome</keyword>
<keyword evidence="1" id="KW-1133">Transmembrane helix</keyword>
<proteinExistence type="predicted"/>
<accession>W9GAF6</accession>
<dbReference type="Proteomes" id="UP000019489">
    <property type="component" value="Unassembled WGS sequence"/>
</dbReference>
<organism evidence="3 4">
    <name type="scientific">Intrasporangium oryzae NRRL B-24470</name>
    <dbReference type="NCBI Taxonomy" id="1386089"/>
    <lineage>
        <taxon>Bacteria</taxon>
        <taxon>Bacillati</taxon>
        <taxon>Actinomycetota</taxon>
        <taxon>Actinomycetes</taxon>
        <taxon>Micrococcales</taxon>
        <taxon>Intrasporangiaceae</taxon>
        <taxon>Intrasporangium</taxon>
    </lineage>
</organism>
<comment type="caution">
    <text evidence="3">The sequence shown here is derived from an EMBL/GenBank/DDBJ whole genome shotgun (WGS) entry which is preliminary data.</text>
</comment>
<feature type="transmembrane region" description="Helical" evidence="1">
    <location>
        <begin position="94"/>
        <end position="113"/>
    </location>
</feature>
<evidence type="ECO:0000256" key="1">
    <source>
        <dbReference type="SAM" id="Phobius"/>
    </source>
</evidence>
<protein>
    <recommendedName>
        <fullName evidence="2">DUF2231 domain-containing protein</fullName>
    </recommendedName>
</protein>
<feature type="transmembrane region" description="Helical" evidence="1">
    <location>
        <begin position="12"/>
        <end position="34"/>
    </location>
</feature>